<keyword evidence="6 9" id="KW-0811">Translocation</keyword>
<sequence>MAGSLFSAAAAIKQSALDILQSTQQLPVPRGAALDALAWGVGAEEWRAEASTTPSTKQAMRKELRTLVAASFDVYMRLQRSSNEKARTERELPVEEIVRASREYREALKTCVFALEDRMDEGNDAELVDLLKVSLAIWHLCELLFLQRRPRDDKWLAYELAAWLQEHYGGARLEELDEQTRRLQTLGSSGADQDPAFWSTVYGLVAMGCGAQAWSVLALHSSFRPLFSRESASSLSTQESFQAIQRLLHCMPGSKTHQQLEWQNWRDACQYLLNTDGYVRGNPQLKKLLAVMTADAEALNSVATTWYELMMAKLFLEEPKAIAHRFEFLMANCFKAFHPDNARETMNNFDCIILAILQYDVQSAVQDIHALGFHWMSAHLVDLLFKSNVIASGDIVEQYDCSLEQYFLLQYVIEIGTCDGLWQITTSYFEKCGRLGLSAIRSTLLRETLTSDTKTNRLLSYCHGKKSLYNTQRQIILRRSAECTESQSYAAALQWTLRGGHFDEVDTICDVILDDCEGADSLDVLNEAVEFLESQSQLAQTKKLTWLVKYRELNLVLDDLASVKSTVDGTSSKEQVQKLRFVAQQAAKRIQNLVASPIAPRRLRTVLLTHIEALLQESPSVLSSEQLFAVMQYLRSIERSFEYQEFSRNPVNQRLQANIQSLVSRRLTEAVLAESGRGSFNSTESKESKSYASLTAHLQLLPAESNPAPALLEFLDERMSE</sequence>
<comment type="subcellular location">
    <subcellularLocation>
        <location evidence="1 9">Nucleus</location>
        <location evidence="1 9">Nuclear pore complex</location>
    </subcellularLocation>
</comment>
<keyword evidence="3 9" id="KW-0813">Transport</keyword>
<evidence type="ECO:0000256" key="6">
    <source>
        <dbReference type="ARBA" id="ARBA00023010"/>
    </source>
</evidence>
<dbReference type="InterPro" id="IPR011502">
    <property type="entry name" value="Nucleoporin_Nup85"/>
</dbReference>
<dbReference type="Proteomes" id="UP000794436">
    <property type="component" value="Unassembled WGS sequence"/>
</dbReference>
<dbReference type="GO" id="GO:0006606">
    <property type="term" value="P:protein import into nucleus"/>
    <property type="evidence" value="ECO:0007669"/>
    <property type="project" value="TreeGrafter"/>
</dbReference>
<keyword evidence="8 9" id="KW-0539">Nucleus</keyword>
<evidence type="ECO:0000256" key="3">
    <source>
        <dbReference type="ARBA" id="ARBA00022448"/>
    </source>
</evidence>
<keyword evidence="4 9" id="KW-0509">mRNA transport</keyword>
<evidence type="ECO:0000256" key="8">
    <source>
        <dbReference type="ARBA" id="ARBA00023242"/>
    </source>
</evidence>
<keyword evidence="11" id="KW-1185">Reference proteome</keyword>
<proteinExistence type="inferred from homology"/>
<accession>A0A8K1CGC5</accession>
<evidence type="ECO:0000256" key="1">
    <source>
        <dbReference type="ARBA" id="ARBA00004567"/>
    </source>
</evidence>
<evidence type="ECO:0000256" key="7">
    <source>
        <dbReference type="ARBA" id="ARBA00023132"/>
    </source>
</evidence>
<reference evidence="10" key="1">
    <citation type="submission" date="2019-03" db="EMBL/GenBank/DDBJ databases">
        <title>Long read genome sequence of the mycoparasitic Pythium oligandrum ATCC 38472 isolated from sugarbeet rhizosphere.</title>
        <authorList>
            <person name="Gaulin E."/>
        </authorList>
    </citation>
    <scope>NUCLEOTIDE SEQUENCE</scope>
    <source>
        <strain evidence="10">ATCC 38472_TT</strain>
    </source>
</reference>
<evidence type="ECO:0000256" key="2">
    <source>
        <dbReference type="ARBA" id="ARBA00005573"/>
    </source>
</evidence>
<keyword evidence="7 9" id="KW-0906">Nuclear pore complex</keyword>
<organism evidence="10 11">
    <name type="scientific">Pythium oligandrum</name>
    <name type="common">Mycoparasitic fungus</name>
    <dbReference type="NCBI Taxonomy" id="41045"/>
    <lineage>
        <taxon>Eukaryota</taxon>
        <taxon>Sar</taxon>
        <taxon>Stramenopiles</taxon>
        <taxon>Oomycota</taxon>
        <taxon>Peronosporomycetes</taxon>
        <taxon>Pythiales</taxon>
        <taxon>Pythiaceae</taxon>
        <taxon>Pythium</taxon>
    </lineage>
</organism>
<dbReference type="GO" id="GO:0031965">
    <property type="term" value="C:nuclear membrane"/>
    <property type="evidence" value="ECO:0007669"/>
    <property type="project" value="UniProtKB-UniRule"/>
</dbReference>
<evidence type="ECO:0000256" key="9">
    <source>
        <dbReference type="RuleBase" id="RU365073"/>
    </source>
</evidence>
<dbReference type="GO" id="GO:0031080">
    <property type="term" value="C:nuclear pore outer ring"/>
    <property type="evidence" value="ECO:0007669"/>
    <property type="project" value="TreeGrafter"/>
</dbReference>
<protein>
    <recommendedName>
        <fullName evidence="9">Nuclear pore complex protein Nup85</fullName>
    </recommendedName>
</protein>
<comment type="function">
    <text evidence="9">Functions as a component of the nuclear pore complex (NPC).</text>
</comment>
<dbReference type="PANTHER" id="PTHR13373:SF21">
    <property type="entry name" value="NUCLEAR PORE COMPLEX PROTEIN NUP85"/>
    <property type="match status" value="1"/>
</dbReference>
<name>A0A8K1CGC5_PYTOL</name>
<dbReference type="GO" id="GO:0006406">
    <property type="term" value="P:mRNA export from nucleus"/>
    <property type="evidence" value="ECO:0007669"/>
    <property type="project" value="TreeGrafter"/>
</dbReference>
<evidence type="ECO:0000313" key="10">
    <source>
        <dbReference type="EMBL" id="TMW62842.1"/>
    </source>
</evidence>
<dbReference type="GO" id="GO:0045893">
    <property type="term" value="P:positive regulation of DNA-templated transcription"/>
    <property type="evidence" value="ECO:0007669"/>
    <property type="project" value="TreeGrafter"/>
</dbReference>
<comment type="similarity">
    <text evidence="2 9">Belongs to the nucleoporin Nup85 family.</text>
</comment>
<dbReference type="Pfam" id="PF07575">
    <property type="entry name" value="Nucleopor_Nup85"/>
    <property type="match status" value="1"/>
</dbReference>
<evidence type="ECO:0000256" key="4">
    <source>
        <dbReference type="ARBA" id="ARBA00022816"/>
    </source>
</evidence>
<evidence type="ECO:0000313" key="11">
    <source>
        <dbReference type="Proteomes" id="UP000794436"/>
    </source>
</evidence>
<dbReference type="AlphaFoldDB" id="A0A8K1CGC5"/>
<comment type="subunit">
    <text evidence="9">Component of the nuclear pore complex (NPC).</text>
</comment>
<comment type="caution">
    <text evidence="10">The sequence shown here is derived from an EMBL/GenBank/DDBJ whole genome shotgun (WGS) entry which is preliminary data.</text>
</comment>
<keyword evidence="5 9" id="KW-0653">Protein transport</keyword>
<keyword evidence="9" id="KW-0472">Membrane</keyword>
<dbReference type="PANTHER" id="PTHR13373">
    <property type="entry name" value="FROUNT PROTEIN-RELATED"/>
    <property type="match status" value="1"/>
</dbReference>
<evidence type="ECO:0000256" key="5">
    <source>
        <dbReference type="ARBA" id="ARBA00022927"/>
    </source>
</evidence>
<gene>
    <name evidence="10" type="ORF">Poli38472_005460</name>
</gene>
<dbReference type="GO" id="GO:0017056">
    <property type="term" value="F:structural constituent of nuclear pore"/>
    <property type="evidence" value="ECO:0007669"/>
    <property type="project" value="TreeGrafter"/>
</dbReference>
<dbReference type="EMBL" id="SPLM01000073">
    <property type="protein sequence ID" value="TMW62842.1"/>
    <property type="molecule type" value="Genomic_DNA"/>
</dbReference>
<dbReference type="OrthoDB" id="17644at2759"/>